<dbReference type="Pfam" id="PF02801">
    <property type="entry name" value="Ketoacyl-synt_C"/>
    <property type="match status" value="1"/>
</dbReference>
<dbReference type="InterPro" id="IPR016035">
    <property type="entry name" value="Acyl_Trfase/lysoPLipase"/>
</dbReference>
<dbReference type="Pfam" id="PF14765">
    <property type="entry name" value="PS-DH"/>
    <property type="match status" value="1"/>
</dbReference>
<feature type="domain" description="Ketosynthase family 3 (KS3)" evidence="9">
    <location>
        <begin position="6"/>
        <end position="435"/>
    </location>
</feature>
<proteinExistence type="predicted"/>
<dbReference type="Pfam" id="PF08659">
    <property type="entry name" value="KR"/>
    <property type="match status" value="1"/>
</dbReference>
<evidence type="ECO:0000259" key="10">
    <source>
        <dbReference type="PROSITE" id="PS52019"/>
    </source>
</evidence>
<dbReference type="InterPro" id="IPR020841">
    <property type="entry name" value="PKS_Beta-ketoAc_synthase_dom"/>
</dbReference>
<dbReference type="Pfam" id="PF16197">
    <property type="entry name" value="KAsynt_C_assoc"/>
    <property type="match status" value="1"/>
</dbReference>
<dbReference type="CDD" id="cd00833">
    <property type="entry name" value="PKS"/>
    <property type="match status" value="1"/>
</dbReference>
<dbReference type="Gene3D" id="3.40.47.10">
    <property type="match status" value="1"/>
</dbReference>
<dbReference type="InterPro" id="IPR036736">
    <property type="entry name" value="ACP-like_sf"/>
</dbReference>
<dbReference type="PANTHER" id="PTHR43775:SF37">
    <property type="entry name" value="SI:DKEY-61P9.11"/>
    <property type="match status" value="1"/>
</dbReference>
<dbReference type="SUPFAM" id="SSF55048">
    <property type="entry name" value="Probable ACP-binding domain of malonyl-CoA ACP transacylase"/>
    <property type="match status" value="1"/>
</dbReference>
<dbReference type="InterPro" id="IPR050091">
    <property type="entry name" value="PKS_NRPS_Biosynth_Enz"/>
</dbReference>
<dbReference type="Pfam" id="PF00550">
    <property type="entry name" value="PP-binding"/>
    <property type="match status" value="1"/>
</dbReference>
<keyword evidence="3" id="KW-0808">Transferase</keyword>
<dbReference type="SMART" id="SM00825">
    <property type="entry name" value="PKS_KS"/>
    <property type="match status" value="1"/>
</dbReference>
<dbReference type="SUPFAM" id="SSF52151">
    <property type="entry name" value="FabD/lysophospholipase-like"/>
    <property type="match status" value="1"/>
</dbReference>
<dbReference type="InterPro" id="IPR011032">
    <property type="entry name" value="GroES-like_sf"/>
</dbReference>
<dbReference type="SUPFAM" id="SSF50129">
    <property type="entry name" value="GroES-like"/>
    <property type="match status" value="1"/>
</dbReference>
<dbReference type="SMART" id="SM00827">
    <property type="entry name" value="PKS_AT"/>
    <property type="match status" value="1"/>
</dbReference>
<dbReference type="CDD" id="cd05195">
    <property type="entry name" value="enoyl_red"/>
    <property type="match status" value="1"/>
</dbReference>
<keyword evidence="2" id="KW-0597">Phosphoprotein</keyword>
<dbReference type="SUPFAM" id="SSF53901">
    <property type="entry name" value="Thiolase-like"/>
    <property type="match status" value="1"/>
</dbReference>
<dbReference type="InterPro" id="IPR013154">
    <property type="entry name" value="ADH-like_N"/>
</dbReference>
<dbReference type="InterPro" id="IPR018201">
    <property type="entry name" value="Ketoacyl_synth_AS"/>
</dbReference>
<dbReference type="Pfam" id="PF21089">
    <property type="entry name" value="PKS_DH_N"/>
    <property type="match status" value="1"/>
</dbReference>
<dbReference type="SMART" id="SM00826">
    <property type="entry name" value="PKS_DH"/>
    <property type="match status" value="1"/>
</dbReference>
<accession>A0ABQ0NYC9</accession>
<evidence type="ECO:0000256" key="6">
    <source>
        <dbReference type="ARBA" id="ARBA00023315"/>
    </source>
</evidence>
<dbReference type="InterPro" id="IPR049552">
    <property type="entry name" value="PKS_DH_N"/>
</dbReference>
<gene>
    <name evidence="11" type="ORF">AA15669_0970</name>
</gene>
<dbReference type="InterPro" id="IPR014031">
    <property type="entry name" value="Ketoacyl_synth_C"/>
</dbReference>
<evidence type="ECO:0000256" key="3">
    <source>
        <dbReference type="ARBA" id="ARBA00022679"/>
    </source>
</evidence>
<feature type="region of interest" description="N-terminal hotdog fold" evidence="7">
    <location>
        <begin position="921"/>
        <end position="1041"/>
    </location>
</feature>
<dbReference type="Gene3D" id="3.10.129.110">
    <property type="entry name" value="Polyketide synthase dehydratase"/>
    <property type="match status" value="1"/>
</dbReference>
<evidence type="ECO:0000313" key="11">
    <source>
        <dbReference type="EMBL" id="GBQ06512.1"/>
    </source>
</evidence>
<keyword evidence="12" id="KW-1185">Reference proteome</keyword>
<feature type="domain" description="PKS/mFAS DH" evidence="10">
    <location>
        <begin position="921"/>
        <end position="1197"/>
    </location>
</feature>
<evidence type="ECO:0000256" key="5">
    <source>
        <dbReference type="ARBA" id="ARBA00023268"/>
    </source>
</evidence>
<evidence type="ECO:0000313" key="12">
    <source>
        <dbReference type="Proteomes" id="UP001062901"/>
    </source>
</evidence>
<dbReference type="SMART" id="SM00822">
    <property type="entry name" value="PKS_KR"/>
    <property type="match status" value="1"/>
</dbReference>
<dbReference type="SUPFAM" id="SSF47336">
    <property type="entry name" value="ACP-like"/>
    <property type="match status" value="1"/>
</dbReference>
<keyword evidence="6" id="KW-0012">Acyltransferase</keyword>
<dbReference type="InterPro" id="IPR014043">
    <property type="entry name" value="Acyl_transferase_dom"/>
</dbReference>
<dbReference type="Gene3D" id="1.10.1200.10">
    <property type="entry name" value="ACP-like"/>
    <property type="match status" value="1"/>
</dbReference>
<dbReference type="InterPro" id="IPR032821">
    <property type="entry name" value="PKS_assoc"/>
</dbReference>
<protein>
    <submittedName>
        <fullName evidence="11">Polyketide synthase</fullName>
    </submittedName>
</protein>
<dbReference type="InterPro" id="IPR049551">
    <property type="entry name" value="PKS_DH_C"/>
</dbReference>
<keyword evidence="4" id="KW-0521">NADP</keyword>
<evidence type="ECO:0000256" key="4">
    <source>
        <dbReference type="ARBA" id="ARBA00022857"/>
    </source>
</evidence>
<dbReference type="InterPro" id="IPR057326">
    <property type="entry name" value="KR_dom"/>
</dbReference>
<dbReference type="Gene3D" id="3.40.50.720">
    <property type="entry name" value="NAD(P)-binding Rossmann-like Domain"/>
    <property type="match status" value="3"/>
</dbReference>
<dbReference type="InterPro" id="IPR036291">
    <property type="entry name" value="NAD(P)-bd_dom_sf"/>
</dbReference>
<organism evidence="11 12">
    <name type="scientific">Saccharibacter floricola DSM 15669</name>
    <dbReference type="NCBI Taxonomy" id="1123227"/>
    <lineage>
        <taxon>Bacteria</taxon>
        <taxon>Pseudomonadati</taxon>
        <taxon>Pseudomonadota</taxon>
        <taxon>Alphaproteobacteria</taxon>
        <taxon>Acetobacterales</taxon>
        <taxon>Acetobacteraceae</taxon>
        <taxon>Saccharibacter</taxon>
    </lineage>
</organism>
<dbReference type="InterPro" id="IPR001227">
    <property type="entry name" value="Ac_transferase_dom_sf"/>
</dbReference>
<dbReference type="SMART" id="SM00829">
    <property type="entry name" value="PKS_ER"/>
    <property type="match status" value="1"/>
</dbReference>
<sequence length="2147" mass="234129">MGQKRYGDIAIIGMGCELPAGLSTPDALWAFLEEQRDAAVEIPKDRWSLAHFYDPVEQTPGKTSMRWGNFLDQASYHFEPLFFGISPREGTVMDFQQRLLLGVTWHMLEDASLVPSDLNGSRTGVFIGGFTQDHLVHCGSPFMRSQIRDQFAAVSAPMTMLAARIAHVYGFEGPTLAMDTACSSSLVALHQACNSLRLHECDLALAGGVNFMSSPQTAMLMTKGHFLAKDGRSKTFDASADGYGRGEGCVMLALKRLDDALRDGDDVRGVICGSGVNQDGRTPVMTMPDADAQEKLIRDVLTRADVSPQEVAYVEAHGTGTPVGDPIETKAISRAVAQYQPADRSLVVGAVKANLGHTEAVAGALGVLKAALCLQHRRVPAQANLTELNPAIPFDEYRLSIPQHQSVSLPEEGPLYAVVNSFGYGGTNAVALLRAPTEAERTSATRKVGPKNRLKGVRPAGFMKRIPLLVSAFSQKSLQAMAGRYADVLEDKPQIDWEALCFSAVRYRGRFLHRGLVLPRAGEDVREEALQALRALEAGQKHPALVAEDAVTDQPVSPAFVFSGMGTQWWGMGRFILNKAPAAVKALAKDCDALFAQKAGWSILGELRKPEKQSRIHDTRIAQPAIFLVQICLAQLFAQHGVRPGSVVGHSVGEVAAAYVSGALSLKDAIEVVYYRSQLQARLEDRGTMLAVGLSEDDLQAALTPYAETVSIAAVNAPKSCTLAGERAALEKLASAWEEEGVFVRFLKVDVPYHSPQMAEIEQDMLRALADLDDQAPTIPLYSTVTGKRWEEGARHDATYWYHNARQSVRFADVVRHMLEDEQTVFLELGSQPVLGAFIKQMAAESRHNVAIIPTLRRNKEVADTLTQALVRLSLAGAEPDWRYIMRPGRVDLPFYSWCVEDNLWLETEAARRDRLDLHVHPVLGTPSLLTNQPSWRADMTTVLMPWLPDHRIDGVTLFPAAGYIEAALAAHYQLESKEPAVLEDLSLDAPLVLQEGQAPVVMWSFDPASRELTFSSETVAWNGDWQQHGRVTVLQAAPWGQAAVHIPSLYKETTAFEGKAVYDEFAQHGLEYGPSFRTLTRLHRGEGFAVGEVALNDKEAQAADDYWLHPALLDGAMHTMIGAFPLEGDMGVFVPTQLRRLSYWGMKTSQLVVKVTPTLRTEAKVEADLRLYTPEGAPVAELLGLTCRRLARAGHDEASRVGRYLYSPSWVVTDQQMLMSEPMSVALLGEGSGLTPRLGAYLQESGIDVLAYPDTQLEALHPLLGDDKTLSGLRSVVWMLPADMSEDDVLPFIDTARQVVNAIAVRVREERLPFVVVTRGAYALDGHPPLVSPAQRAVAGFFRAVQSERTDLAIRCVDVPVDVPDTMMEELAAEIVLEETSEDTVALRPEERAVQRLMTPALNPEPDPVPFESLDGYGTDRLGVRLTPGSSGVLEGLTWQAYDVPEPGPHQVTLRTISASLNFKDVLKVMSVLPESVMEGTYNGHHLGMEAAAEIVAVGEGVTEYSVGDRVLAVYPDSFASHRVVDIGVNMVALNDEVAGYSPHVVAGAPLVFVTAYYCLITLAHLSHGESVLIHAGAGGVGQAAIQIAHYRGATVYATAGSPEKREFLRKQGCAGVWDSRTLEFVDGVREATNGRGVDVVLNSLPGEAMTHSLGLLARLGRFVEIGKRDIVEHRRLDLTPFNENLSFFSFDMDRLMPDPRLNDILDEILALARQHKLHFIDCTVYPAKEVSEAFRFLASSKHIGKVMLSFEDMSSLKVRPVKKPQPHVHSGASYLVTGGFGGLGLKTAEELVRQGAGAVHVLGRNLPKTVEAKEAFQQLSTTAQSMGCEVVPHQADVTHQAEMSALVSSLKEGPKPLRGVFHAAGVIDDVMLPNLEADAIARVLAPKVQGGHVLDEACRGVELDYFVLYSSFTTEIGNIGQSVYIAANSYLNALAERRRQRGEVALAVGWGAVGDVGMLTRHDAAARVFDTVGVTPMAARDALAFLPTLLKTGRSYVSVVDINLFKAFNALTWLEPLARFATVRQEIRKDGLSDTLQALFAMPEMERLGYVLVKLKEKLGSVLQIDPESISDNARLSELGIDSLAGVELQMAIRSEFGVDVSLVLLARNETIIDMSRSLLRQALQVKNGQAALPTTQDSSADEAR</sequence>
<name>A0ABQ0NYC9_9PROT</name>
<dbReference type="Proteomes" id="UP001062901">
    <property type="component" value="Unassembled WGS sequence"/>
</dbReference>
<comment type="caution">
    <text evidence="11">The sequence shown here is derived from an EMBL/GenBank/DDBJ whole genome shotgun (WGS) entry which is preliminary data.</text>
</comment>
<evidence type="ECO:0000259" key="8">
    <source>
        <dbReference type="PROSITE" id="PS50075"/>
    </source>
</evidence>
<dbReference type="PROSITE" id="PS52019">
    <property type="entry name" value="PKS_MFAS_DH"/>
    <property type="match status" value="1"/>
</dbReference>
<dbReference type="EMBL" id="BAQD01000012">
    <property type="protein sequence ID" value="GBQ06512.1"/>
    <property type="molecule type" value="Genomic_DNA"/>
</dbReference>
<dbReference type="RefSeq" id="WP_018979781.1">
    <property type="nucleotide sequence ID" value="NZ_BAQD01000012.1"/>
</dbReference>
<keyword evidence="5" id="KW-0511">Multifunctional enzyme</keyword>
<dbReference type="Gene3D" id="3.90.180.10">
    <property type="entry name" value="Medium-chain alcohol dehydrogenases, catalytic domain"/>
    <property type="match status" value="1"/>
</dbReference>
<dbReference type="InterPro" id="IPR009081">
    <property type="entry name" value="PP-bd_ACP"/>
</dbReference>
<dbReference type="PROSITE" id="PS00606">
    <property type="entry name" value="KS3_1"/>
    <property type="match status" value="1"/>
</dbReference>
<dbReference type="InterPro" id="IPR013968">
    <property type="entry name" value="PKS_KR"/>
</dbReference>
<feature type="active site" description="Proton acceptor; for dehydratase activity" evidence="7">
    <location>
        <position position="951"/>
    </location>
</feature>
<dbReference type="SUPFAM" id="SSF51735">
    <property type="entry name" value="NAD(P)-binding Rossmann-fold domains"/>
    <property type="match status" value="3"/>
</dbReference>
<feature type="region of interest" description="C-terminal hotdog fold" evidence="7">
    <location>
        <begin position="1054"/>
        <end position="1197"/>
    </location>
</feature>
<dbReference type="InterPro" id="IPR020843">
    <property type="entry name" value="ER"/>
</dbReference>
<evidence type="ECO:0000256" key="1">
    <source>
        <dbReference type="ARBA" id="ARBA00022450"/>
    </source>
</evidence>
<dbReference type="InterPro" id="IPR049900">
    <property type="entry name" value="PKS_mFAS_DH"/>
</dbReference>
<dbReference type="Pfam" id="PF00107">
    <property type="entry name" value="ADH_zinc_N"/>
    <property type="match status" value="1"/>
</dbReference>
<dbReference type="Gene3D" id="3.30.70.3290">
    <property type="match status" value="1"/>
</dbReference>
<dbReference type="SMART" id="SM00823">
    <property type="entry name" value="PKS_PP"/>
    <property type="match status" value="1"/>
</dbReference>
<dbReference type="PANTHER" id="PTHR43775">
    <property type="entry name" value="FATTY ACID SYNTHASE"/>
    <property type="match status" value="1"/>
</dbReference>
<dbReference type="InterPro" id="IPR042104">
    <property type="entry name" value="PKS_dehydratase_sf"/>
</dbReference>
<dbReference type="InterPro" id="IPR013149">
    <property type="entry name" value="ADH-like_C"/>
</dbReference>
<dbReference type="Pfam" id="PF00698">
    <property type="entry name" value="Acyl_transf_1"/>
    <property type="match status" value="1"/>
</dbReference>
<dbReference type="InterPro" id="IPR016036">
    <property type="entry name" value="Malonyl_transacylase_ACP-bd"/>
</dbReference>
<feature type="active site" description="Proton donor; for dehydratase activity" evidence="7">
    <location>
        <position position="1115"/>
    </location>
</feature>
<keyword evidence="1" id="KW-0596">Phosphopantetheine</keyword>
<evidence type="ECO:0000256" key="7">
    <source>
        <dbReference type="PROSITE-ProRule" id="PRU01363"/>
    </source>
</evidence>
<dbReference type="Pfam" id="PF08240">
    <property type="entry name" value="ADH_N"/>
    <property type="match status" value="1"/>
</dbReference>
<dbReference type="InterPro" id="IPR020806">
    <property type="entry name" value="PKS_PP-bd"/>
</dbReference>
<reference evidence="11" key="1">
    <citation type="submission" date="2013-04" db="EMBL/GenBank/DDBJ databases">
        <title>The genome sequencing project of 58 acetic acid bacteria.</title>
        <authorList>
            <person name="Okamoto-Kainuma A."/>
            <person name="Ishikawa M."/>
            <person name="Umino S."/>
            <person name="Koizumi Y."/>
            <person name="Shiwa Y."/>
            <person name="Yoshikawa H."/>
            <person name="Matsutani M."/>
            <person name="Matsushita K."/>
        </authorList>
    </citation>
    <scope>NUCLEOTIDE SEQUENCE</scope>
    <source>
        <strain evidence="11">DSM 15669</strain>
    </source>
</reference>
<feature type="domain" description="Carrier" evidence="8">
    <location>
        <begin position="2044"/>
        <end position="2125"/>
    </location>
</feature>
<dbReference type="Pfam" id="PF00109">
    <property type="entry name" value="ketoacyl-synt"/>
    <property type="match status" value="1"/>
</dbReference>
<dbReference type="InterPro" id="IPR020807">
    <property type="entry name" value="PKS_DH"/>
</dbReference>
<evidence type="ECO:0000256" key="2">
    <source>
        <dbReference type="ARBA" id="ARBA00022553"/>
    </source>
</evidence>
<dbReference type="PROSITE" id="PS50075">
    <property type="entry name" value="CARRIER"/>
    <property type="match status" value="1"/>
</dbReference>
<dbReference type="InterPro" id="IPR016039">
    <property type="entry name" value="Thiolase-like"/>
</dbReference>
<dbReference type="Gene3D" id="3.40.366.10">
    <property type="entry name" value="Malonyl-Coenzyme A Acyl Carrier Protein, domain 2"/>
    <property type="match status" value="1"/>
</dbReference>
<dbReference type="PROSITE" id="PS52004">
    <property type="entry name" value="KS3_2"/>
    <property type="match status" value="1"/>
</dbReference>
<dbReference type="InterPro" id="IPR014030">
    <property type="entry name" value="Ketoacyl_synth_N"/>
</dbReference>
<evidence type="ECO:0000259" key="9">
    <source>
        <dbReference type="PROSITE" id="PS52004"/>
    </source>
</evidence>